<reference evidence="2" key="1">
    <citation type="submission" date="2020-11" db="EMBL/GenBank/DDBJ databases">
        <title>Sequencing the genomes of 1000 actinobacteria strains.</title>
        <authorList>
            <person name="Klenk H.-P."/>
        </authorList>
    </citation>
    <scope>NUCLEOTIDE SEQUENCE</scope>
    <source>
        <strain evidence="2">DSM 45356</strain>
    </source>
</reference>
<dbReference type="AlphaFoldDB" id="A0A8J7GPW2"/>
<keyword evidence="3" id="KW-1185">Reference proteome</keyword>
<comment type="caution">
    <text evidence="2">The sequence shown here is derived from an EMBL/GenBank/DDBJ whole genome shotgun (WGS) entry which is preliminary data.</text>
</comment>
<sequence>MRVTAREAFSAYFQYQVHQLAAGQQVDGDLADYLLASGAPVDPEGGDQPRRRGRPAKDKESARAAPGDG</sequence>
<evidence type="ECO:0000313" key="3">
    <source>
        <dbReference type="Proteomes" id="UP000622552"/>
    </source>
</evidence>
<proteinExistence type="predicted"/>
<dbReference type="Proteomes" id="UP000622552">
    <property type="component" value="Unassembled WGS sequence"/>
</dbReference>
<accession>A0A8J7GPW2</accession>
<evidence type="ECO:0000256" key="1">
    <source>
        <dbReference type="SAM" id="MobiDB-lite"/>
    </source>
</evidence>
<protein>
    <submittedName>
        <fullName evidence="2">Uncharacterized protein</fullName>
    </submittedName>
</protein>
<feature type="region of interest" description="Disordered" evidence="1">
    <location>
        <begin position="37"/>
        <end position="69"/>
    </location>
</feature>
<dbReference type="EMBL" id="JADOUF010000001">
    <property type="protein sequence ID" value="MBG6141128.1"/>
    <property type="molecule type" value="Genomic_DNA"/>
</dbReference>
<name>A0A8J7GPW2_9ACTN</name>
<evidence type="ECO:0000313" key="2">
    <source>
        <dbReference type="EMBL" id="MBG6141128.1"/>
    </source>
</evidence>
<feature type="compositionally biased region" description="Basic and acidic residues" evidence="1">
    <location>
        <begin position="47"/>
        <end position="62"/>
    </location>
</feature>
<organism evidence="2 3">
    <name type="scientific">Longispora fulva</name>
    <dbReference type="NCBI Taxonomy" id="619741"/>
    <lineage>
        <taxon>Bacteria</taxon>
        <taxon>Bacillati</taxon>
        <taxon>Actinomycetota</taxon>
        <taxon>Actinomycetes</taxon>
        <taxon>Micromonosporales</taxon>
        <taxon>Micromonosporaceae</taxon>
        <taxon>Longispora</taxon>
    </lineage>
</organism>
<dbReference type="RefSeq" id="WP_197007592.1">
    <property type="nucleotide sequence ID" value="NZ_BONS01000046.1"/>
</dbReference>
<gene>
    <name evidence="2" type="ORF">IW245_007322</name>
</gene>